<reference evidence="4" key="1">
    <citation type="submission" date="2014-03" db="EMBL/GenBank/DDBJ databases">
        <title>The Genome Sequence of Puccinia striiformis f. sp. tritici PST-78.</title>
        <authorList>
            <consortium name="The Broad Institute Genome Sequencing Platform"/>
            <person name="Cuomo C."/>
            <person name="Hulbert S."/>
            <person name="Chen X."/>
            <person name="Walker B."/>
            <person name="Young S.K."/>
            <person name="Zeng Q."/>
            <person name="Gargeya S."/>
            <person name="Fitzgerald M."/>
            <person name="Haas B."/>
            <person name="Abouelleil A."/>
            <person name="Alvarado L."/>
            <person name="Arachchi H.M."/>
            <person name="Berlin A.M."/>
            <person name="Chapman S.B."/>
            <person name="Goldberg J."/>
            <person name="Griggs A."/>
            <person name="Gujja S."/>
            <person name="Hansen M."/>
            <person name="Howarth C."/>
            <person name="Imamovic A."/>
            <person name="Larimer J."/>
            <person name="McCowan C."/>
            <person name="Montmayeur A."/>
            <person name="Murphy C."/>
            <person name="Neiman D."/>
            <person name="Pearson M."/>
            <person name="Priest M."/>
            <person name="Roberts A."/>
            <person name="Saif S."/>
            <person name="Shea T."/>
            <person name="Sisk P."/>
            <person name="Sykes S."/>
            <person name="Wortman J."/>
            <person name="Nusbaum C."/>
            <person name="Birren B."/>
        </authorList>
    </citation>
    <scope>NUCLEOTIDE SEQUENCE [LARGE SCALE GENOMIC DNA]</scope>
    <source>
        <strain evidence="4">race PST-78</strain>
    </source>
</reference>
<organism evidence="3 4">
    <name type="scientific">Puccinia striiformis f. sp. tritici PST-78</name>
    <dbReference type="NCBI Taxonomy" id="1165861"/>
    <lineage>
        <taxon>Eukaryota</taxon>
        <taxon>Fungi</taxon>
        <taxon>Dikarya</taxon>
        <taxon>Basidiomycota</taxon>
        <taxon>Pucciniomycotina</taxon>
        <taxon>Pucciniomycetes</taxon>
        <taxon>Pucciniales</taxon>
        <taxon>Pucciniaceae</taxon>
        <taxon>Puccinia</taxon>
    </lineage>
</organism>
<feature type="compositionally biased region" description="Low complexity" evidence="1">
    <location>
        <begin position="38"/>
        <end position="50"/>
    </location>
</feature>
<name>A0A0L0VS90_9BASI</name>
<keyword evidence="4" id="KW-1185">Reference proteome</keyword>
<comment type="caution">
    <text evidence="3">The sequence shown here is derived from an EMBL/GenBank/DDBJ whole genome shotgun (WGS) entry which is preliminary data.</text>
</comment>
<feature type="signal peptide" evidence="2">
    <location>
        <begin position="1"/>
        <end position="30"/>
    </location>
</feature>
<evidence type="ECO:0000313" key="4">
    <source>
        <dbReference type="Proteomes" id="UP000054564"/>
    </source>
</evidence>
<keyword evidence="2" id="KW-0732">Signal</keyword>
<feature type="compositionally biased region" description="Low complexity" evidence="1">
    <location>
        <begin position="74"/>
        <end position="117"/>
    </location>
</feature>
<dbReference type="Proteomes" id="UP000054564">
    <property type="component" value="Unassembled WGS sequence"/>
</dbReference>
<feature type="chain" id="PRO_5005550702" evidence="2">
    <location>
        <begin position="31"/>
        <end position="255"/>
    </location>
</feature>
<protein>
    <submittedName>
        <fullName evidence="3">Uncharacterized protein</fullName>
    </submittedName>
</protein>
<dbReference type="EMBL" id="AJIL01000027">
    <property type="protein sequence ID" value="KNF01875.1"/>
    <property type="molecule type" value="Genomic_DNA"/>
</dbReference>
<accession>A0A0L0VS90</accession>
<evidence type="ECO:0000256" key="1">
    <source>
        <dbReference type="SAM" id="MobiDB-lite"/>
    </source>
</evidence>
<dbReference type="OrthoDB" id="2506744at2759"/>
<feature type="compositionally biased region" description="Polar residues" evidence="1">
    <location>
        <begin position="51"/>
        <end position="73"/>
    </location>
</feature>
<proteinExistence type="predicted"/>
<evidence type="ECO:0000256" key="2">
    <source>
        <dbReference type="SAM" id="SignalP"/>
    </source>
</evidence>
<gene>
    <name evidence="3" type="ORF">PSTG_04993</name>
</gene>
<dbReference type="AlphaFoldDB" id="A0A0L0VS90"/>
<evidence type="ECO:0000313" key="3">
    <source>
        <dbReference type="EMBL" id="KNF01875.1"/>
    </source>
</evidence>
<feature type="region of interest" description="Disordered" evidence="1">
    <location>
        <begin position="38"/>
        <end position="117"/>
    </location>
</feature>
<sequence length="255" mass="26080">MMKQANLNQMFILFPIFILPALFYFPIASGQITTPGTSTTLGTAPGSASSLSLNATPGTTPSGTTNLRPNTIPGTANVPGTTITTNTPGVTTTGVTTSGGTTTGGTPTLRSTTSPPATGQAVYACTEAFAPLDESQTLVFDQPVPESAGYCKSRASDDSLACALRTCYAFPTCSGCSLVTSSATDAKVTTDGKVNPQPQNCELAYYTSGRNGDPALCLTAKVEVLQCTGGCLNTTSCGTCFKVTESQQTSQAPSF</sequence>